<dbReference type="RefSeq" id="WP_092012477.1">
    <property type="nucleotide sequence ID" value="NZ_FOXH01000002.1"/>
</dbReference>
<feature type="transmembrane region" description="Helical" evidence="1">
    <location>
        <begin position="65"/>
        <end position="85"/>
    </location>
</feature>
<organism evidence="2 3">
    <name type="scientific">Pseudarcicella hirudinis</name>
    <dbReference type="NCBI Taxonomy" id="1079859"/>
    <lineage>
        <taxon>Bacteria</taxon>
        <taxon>Pseudomonadati</taxon>
        <taxon>Bacteroidota</taxon>
        <taxon>Cytophagia</taxon>
        <taxon>Cytophagales</taxon>
        <taxon>Flectobacillaceae</taxon>
        <taxon>Pseudarcicella</taxon>
    </lineage>
</organism>
<feature type="transmembrane region" description="Helical" evidence="1">
    <location>
        <begin position="92"/>
        <end position="112"/>
    </location>
</feature>
<name>A0A1I5NWX2_9BACT</name>
<evidence type="ECO:0000313" key="3">
    <source>
        <dbReference type="Proteomes" id="UP000199306"/>
    </source>
</evidence>
<dbReference type="AlphaFoldDB" id="A0A1I5NWX2"/>
<evidence type="ECO:0000313" key="2">
    <source>
        <dbReference type="EMBL" id="SFP26130.1"/>
    </source>
</evidence>
<feature type="transmembrane region" description="Helical" evidence="1">
    <location>
        <begin position="6"/>
        <end position="24"/>
    </location>
</feature>
<gene>
    <name evidence="2" type="ORF">SAMN04515674_102151</name>
</gene>
<keyword evidence="1" id="KW-0472">Membrane</keyword>
<evidence type="ECO:0000256" key="1">
    <source>
        <dbReference type="SAM" id="Phobius"/>
    </source>
</evidence>
<feature type="transmembrane region" description="Helical" evidence="1">
    <location>
        <begin position="36"/>
        <end position="59"/>
    </location>
</feature>
<reference evidence="2 3" key="1">
    <citation type="submission" date="2016-10" db="EMBL/GenBank/DDBJ databases">
        <authorList>
            <person name="de Groot N.N."/>
        </authorList>
    </citation>
    <scope>NUCLEOTIDE SEQUENCE [LARGE SCALE GENOMIC DNA]</scope>
    <source>
        <strain evidence="3">E92,LMG 26720,CCM 7988</strain>
    </source>
</reference>
<keyword evidence="1" id="KW-1133">Transmembrane helix</keyword>
<sequence length="216" mass="25312">MRISTLIAVYAPISLLLPVTVALVRKKYLVNELRPVAFYIGLQLFTEIFIRVLSFGFHVRNSLPFLHIYTVLEFSLICWFYYVFLKDFIHKNIIPVLVTGFLLFAIINGVFIQTVFEFNTYPRSLESLLIVCLSLIAFYKMFQTLEYVRIDRTSVFWINSGFTLYFSGNLFLFVLGNLLLSKDQELSRMAWAIHAGLDIFMNIFIAIGLWWSRREQ</sequence>
<proteinExistence type="predicted"/>
<feature type="transmembrane region" description="Helical" evidence="1">
    <location>
        <begin position="124"/>
        <end position="142"/>
    </location>
</feature>
<keyword evidence="1" id="KW-0812">Transmembrane</keyword>
<dbReference type="STRING" id="1079859.SAMN04515674_102151"/>
<dbReference type="Proteomes" id="UP000199306">
    <property type="component" value="Unassembled WGS sequence"/>
</dbReference>
<dbReference type="OrthoDB" id="651989at2"/>
<feature type="transmembrane region" description="Helical" evidence="1">
    <location>
        <begin position="154"/>
        <end position="179"/>
    </location>
</feature>
<accession>A0A1I5NWX2</accession>
<keyword evidence="3" id="KW-1185">Reference proteome</keyword>
<dbReference type="EMBL" id="FOXH01000002">
    <property type="protein sequence ID" value="SFP26130.1"/>
    <property type="molecule type" value="Genomic_DNA"/>
</dbReference>
<feature type="transmembrane region" description="Helical" evidence="1">
    <location>
        <begin position="191"/>
        <end position="211"/>
    </location>
</feature>
<protein>
    <submittedName>
        <fullName evidence="2">Uncharacterized protein</fullName>
    </submittedName>
</protein>